<dbReference type="PIRSF" id="PIRSF037215">
    <property type="entry name" value="Peptidase_M20B"/>
    <property type="match status" value="1"/>
</dbReference>
<dbReference type="GO" id="GO:0045148">
    <property type="term" value="F:tripeptide aminopeptidase activity"/>
    <property type="evidence" value="ECO:0007669"/>
    <property type="project" value="UniProtKB-UniRule"/>
</dbReference>
<dbReference type="Pfam" id="PF01546">
    <property type="entry name" value="Peptidase_M20"/>
    <property type="match status" value="1"/>
</dbReference>
<organism evidence="13 14">
    <name type="scientific">Limosilactobacillus gastricus PS3</name>
    <dbReference type="NCBI Taxonomy" id="1144300"/>
    <lineage>
        <taxon>Bacteria</taxon>
        <taxon>Bacillati</taxon>
        <taxon>Bacillota</taxon>
        <taxon>Bacilli</taxon>
        <taxon>Lactobacillales</taxon>
        <taxon>Lactobacillaceae</taxon>
        <taxon>Limosilactobacillus</taxon>
    </lineage>
</organism>
<dbReference type="GO" id="GO:0008237">
    <property type="term" value="F:metallopeptidase activity"/>
    <property type="evidence" value="ECO:0007669"/>
    <property type="project" value="UniProtKB-KW"/>
</dbReference>
<feature type="active site" description="Proton acceptor" evidence="9 10">
    <location>
        <position position="179"/>
    </location>
</feature>
<evidence type="ECO:0000256" key="7">
    <source>
        <dbReference type="ARBA" id="ARBA00022833"/>
    </source>
</evidence>
<dbReference type="PATRIC" id="fig|1144300.3.peg.78"/>
<dbReference type="OrthoDB" id="9804934at2"/>
<feature type="active site" evidence="9 10">
    <location>
        <position position="85"/>
    </location>
</feature>
<feature type="binding site" evidence="9 11">
    <location>
        <position position="145"/>
    </location>
    <ligand>
        <name>Zn(2+)</name>
        <dbReference type="ChEBI" id="CHEBI:29105"/>
        <label>2</label>
    </ligand>
</feature>
<dbReference type="GO" id="GO:0008270">
    <property type="term" value="F:zinc ion binding"/>
    <property type="evidence" value="ECO:0007669"/>
    <property type="project" value="UniProtKB-UniRule"/>
</dbReference>
<dbReference type="SUPFAM" id="SSF53187">
    <property type="entry name" value="Zn-dependent exopeptidases"/>
    <property type="match status" value="1"/>
</dbReference>
<dbReference type="STRING" id="1144300.PS3_4555"/>
<evidence type="ECO:0000256" key="4">
    <source>
        <dbReference type="ARBA" id="ARBA00022670"/>
    </source>
</evidence>
<evidence type="ECO:0000256" key="6">
    <source>
        <dbReference type="ARBA" id="ARBA00022801"/>
    </source>
</evidence>
<dbReference type="Pfam" id="PF07687">
    <property type="entry name" value="M20_dimer"/>
    <property type="match status" value="1"/>
</dbReference>
<evidence type="ECO:0000256" key="5">
    <source>
        <dbReference type="ARBA" id="ARBA00022723"/>
    </source>
</evidence>
<dbReference type="GO" id="GO:0043171">
    <property type="term" value="P:peptide catabolic process"/>
    <property type="evidence" value="ECO:0007669"/>
    <property type="project" value="UniProtKB-UniRule"/>
</dbReference>
<dbReference type="Gene3D" id="3.30.70.360">
    <property type="match status" value="1"/>
</dbReference>
<keyword evidence="8 9" id="KW-0482">Metalloprotease</keyword>
<keyword evidence="3 9" id="KW-0031">Aminopeptidase</keyword>
<dbReference type="EMBL" id="AICN01000005">
    <property type="protein sequence ID" value="EHS87509.1"/>
    <property type="molecule type" value="Genomic_DNA"/>
</dbReference>
<dbReference type="PROSITE" id="PS00759">
    <property type="entry name" value="ARGE_DAPE_CPG2_2"/>
    <property type="match status" value="1"/>
</dbReference>
<accession>H4GHV3</accession>
<comment type="cofactor">
    <cofactor evidence="9 11">
        <name>Zn(2+)</name>
        <dbReference type="ChEBI" id="CHEBI:29105"/>
    </cofactor>
    <text evidence="9 11">Binds 2 Zn(2+) ions per subunit.</text>
</comment>
<dbReference type="HAMAP" id="MF_00550">
    <property type="entry name" value="Aminopeptidase_M20"/>
    <property type="match status" value="1"/>
</dbReference>
<evidence type="ECO:0000259" key="12">
    <source>
        <dbReference type="Pfam" id="PF07687"/>
    </source>
</evidence>
<dbReference type="NCBIfam" id="NF003976">
    <property type="entry name" value="PRK05469.1"/>
    <property type="match status" value="1"/>
</dbReference>
<dbReference type="RefSeq" id="WP_007121637.1">
    <property type="nucleotide sequence ID" value="NZ_AICN01000005.1"/>
</dbReference>
<dbReference type="GO" id="GO:0005829">
    <property type="term" value="C:cytosol"/>
    <property type="evidence" value="ECO:0007669"/>
    <property type="project" value="TreeGrafter"/>
</dbReference>
<feature type="binding site" evidence="9 11">
    <location>
        <position position="145"/>
    </location>
    <ligand>
        <name>Zn(2+)</name>
        <dbReference type="ChEBI" id="CHEBI:29105"/>
        <label>1</label>
    </ligand>
</feature>
<name>H4GHV3_9LACO</name>
<keyword evidence="9" id="KW-0963">Cytoplasm</keyword>
<feature type="binding site" evidence="9 11">
    <location>
        <position position="180"/>
    </location>
    <ligand>
        <name>Zn(2+)</name>
        <dbReference type="ChEBI" id="CHEBI:29105"/>
        <label>2</label>
    </ligand>
</feature>
<feature type="binding site" evidence="9 11">
    <location>
        <position position="384"/>
    </location>
    <ligand>
        <name>Zn(2+)</name>
        <dbReference type="ChEBI" id="CHEBI:29105"/>
        <label>2</label>
    </ligand>
</feature>
<dbReference type="Proteomes" id="UP000004567">
    <property type="component" value="Unassembled WGS sequence"/>
</dbReference>
<keyword evidence="7 9" id="KW-0862">Zinc</keyword>
<gene>
    <name evidence="9" type="primary">pepT</name>
    <name evidence="13" type="ORF">PS3_4555</name>
</gene>
<dbReference type="CDD" id="cd03892">
    <property type="entry name" value="M20_peptT"/>
    <property type="match status" value="1"/>
</dbReference>
<comment type="similarity">
    <text evidence="2 9">Belongs to the peptidase M20B family.</text>
</comment>
<comment type="function">
    <text evidence="9">Cleaves the N-terminal amino acid of tripeptides.</text>
</comment>
<dbReference type="NCBIfam" id="NF009920">
    <property type="entry name" value="PRK13381.1"/>
    <property type="match status" value="1"/>
</dbReference>
<dbReference type="InterPro" id="IPR002933">
    <property type="entry name" value="Peptidase_M20"/>
</dbReference>
<dbReference type="InterPro" id="IPR010161">
    <property type="entry name" value="Peptidase_M20B"/>
</dbReference>
<dbReference type="InterPro" id="IPR036264">
    <property type="entry name" value="Bact_exopeptidase_dim_dom"/>
</dbReference>
<dbReference type="Gene3D" id="3.40.630.10">
    <property type="entry name" value="Zn peptidases"/>
    <property type="match status" value="1"/>
</dbReference>
<reference evidence="13 14" key="1">
    <citation type="journal article" date="2013" name="Genome Announc.">
        <title>Genome Sequence of Lactobacillus gastricus PS3, a Strain Isolated from Human Milk.</title>
        <authorList>
            <person name="Martin V."/>
            <person name="Cardenas N."/>
            <person name="Jimenez E."/>
            <person name="Maldonado A."/>
            <person name="Rodriguez J.M."/>
            <person name="Fernandez L."/>
        </authorList>
    </citation>
    <scope>NUCLEOTIDE SEQUENCE [LARGE SCALE GENOMIC DNA]</scope>
    <source>
        <strain evidence="13 14">PS3</strain>
    </source>
</reference>
<comment type="catalytic activity">
    <reaction evidence="1 9">
        <text>Release of the N-terminal residue from a tripeptide.</text>
        <dbReference type="EC" id="3.4.11.4"/>
    </reaction>
</comment>
<comment type="subcellular location">
    <subcellularLocation>
        <location evidence="9">Cytoplasm</location>
    </subcellularLocation>
</comment>
<dbReference type="EC" id="3.4.11.4" evidence="9"/>
<dbReference type="AlphaFoldDB" id="H4GHV3"/>
<keyword evidence="4 9" id="KW-0645">Protease</keyword>
<proteinExistence type="inferred from homology"/>
<dbReference type="NCBIfam" id="TIGR01882">
    <property type="entry name" value="peptidase-T"/>
    <property type="match status" value="1"/>
</dbReference>
<feature type="domain" description="Peptidase M20 dimerisation" evidence="12">
    <location>
        <begin position="211"/>
        <end position="308"/>
    </location>
</feature>
<evidence type="ECO:0000256" key="1">
    <source>
        <dbReference type="ARBA" id="ARBA00000870"/>
    </source>
</evidence>
<evidence type="ECO:0000256" key="9">
    <source>
        <dbReference type="HAMAP-Rule" id="MF_00550"/>
    </source>
</evidence>
<feature type="binding site" evidence="9 11">
    <location>
        <position position="83"/>
    </location>
    <ligand>
        <name>Zn(2+)</name>
        <dbReference type="ChEBI" id="CHEBI:29105"/>
        <label>1</label>
    </ligand>
</feature>
<keyword evidence="6 9" id="KW-0378">Hydrolase</keyword>
<evidence type="ECO:0000256" key="10">
    <source>
        <dbReference type="PIRSR" id="PIRSR037215-1"/>
    </source>
</evidence>
<evidence type="ECO:0000256" key="11">
    <source>
        <dbReference type="PIRSR" id="PIRSR037215-2"/>
    </source>
</evidence>
<dbReference type="InterPro" id="IPR011650">
    <property type="entry name" value="Peptidase_M20_dimer"/>
</dbReference>
<evidence type="ECO:0000256" key="2">
    <source>
        <dbReference type="ARBA" id="ARBA00009692"/>
    </source>
</evidence>
<keyword evidence="5 9" id="KW-0479">Metal-binding</keyword>
<evidence type="ECO:0000313" key="14">
    <source>
        <dbReference type="Proteomes" id="UP000004567"/>
    </source>
</evidence>
<evidence type="ECO:0000256" key="3">
    <source>
        <dbReference type="ARBA" id="ARBA00022438"/>
    </source>
</evidence>
<sequence length="413" mass="45609">MESRYPGLLERFLKYAKQNTRSDAESSTIPSTPRQTAFLKELQTELTSIGITDAKINPENSYLTGTIPSNLDQEVPVMGLIAHIDTADFNAENIQPQVIENYDGVSDIHLGDSPYVLSPQEFPALKNYAGETLVTTDGTTLLGADDKAGVSAIVTFAEYLFQHPEIKHGKIRLGFGPDEEIGTGADHFDVDDFGADFAYTVDGGPLGELEYETFNAAQATINFTGKNVHTGVAKDTMINALQLAIDFHNQLPTHDRAELTADREGFFHLYQLGGTVDAAQATYLIRDHDRQLFEFRKTALEAIARDMNARFDQDRVQVKISDQYYNLKDALNGHLESVEMAKQAMEALSIKPIIYPVRGGTDGSKISYMGLPTPNLFAGGENMHSRFEFVSVQTMEQVVNVLLKISDLNIADN</sequence>
<dbReference type="PANTHER" id="PTHR42994:SF1">
    <property type="entry name" value="PEPTIDASE T"/>
    <property type="match status" value="1"/>
</dbReference>
<evidence type="ECO:0000313" key="13">
    <source>
        <dbReference type="EMBL" id="EHS87509.1"/>
    </source>
</evidence>
<comment type="caution">
    <text evidence="13">The sequence shown here is derived from an EMBL/GenBank/DDBJ whole genome shotgun (WGS) entry which is preliminary data.</text>
</comment>
<dbReference type="SUPFAM" id="SSF55031">
    <property type="entry name" value="Bacterial exopeptidase dimerisation domain"/>
    <property type="match status" value="1"/>
</dbReference>
<evidence type="ECO:0000256" key="8">
    <source>
        <dbReference type="ARBA" id="ARBA00023049"/>
    </source>
</evidence>
<dbReference type="PANTHER" id="PTHR42994">
    <property type="entry name" value="PEPTIDASE T"/>
    <property type="match status" value="1"/>
</dbReference>
<dbReference type="GO" id="GO:0006508">
    <property type="term" value="P:proteolysis"/>
    <property type="evidence" value="ECO:0007669"/>
    <property type="project" value="UniProtKB-UniRule"/>
</dbReference>
<protein>
    <recommendedName>
        <fullName evidence="9">Peptidase T</fullName>
        <ecNumber evidence="9">3.4.11.4</ecNumber>
    </recommendedName>
    <alternativeName>
        <fullName evidence="9">Aminotripeptidase</fullName>
        <shortName evidence="9">Tripeptidase</shortName>
    </alternativeName>
    <alternativeName>
        <fullName evidence="9">Tripeptide aminopeptidase</fullName>
    </alternativeName>
</protein>
<feature type="binding site" evidence="9 11">
    <location>
        <position position="202"/>
    </location>
    <ligand>
        <name>Zn(2+)</name>
        <dbReference type="ChEBI" id="CHEBI:29105"/>
        <label>1</label>
    </ligand>
</feature>
<dbReference type="InterPro" id="IPR001261">
    <property type="entry name" value="ArgE/DapE_CS"/>
</dbReference>